<evidence type="ECO:0000313" key="7">
    <source>
        <dbReference type="EMBL" id="PCI77859.1"/>
    </source>
</evidence>
<keyword evidence="4" id="KW-0804">Transcription</keyword>
<dbReference type="InterPro" id="IPR014284">
    <property type="entry name" value="RNA_pol_sigma-70_dom"/>
</dbReference>
<evidence type="ECO:0000256" key="3">
    <source>
        <dbReference type="ARBA" id="ARBA00023082"/>
    </source>
</evidence>
<comment type="caution">
    <text evidence="7">The sequence shown here is derived from an EMBL/GenBank/DDBJ whole genome shotgun (WGS) entry which is preliminary data.</text>
</comment>
<gene>
    <name evidence="7" type="ORF">COB20_07070</name>
</gene>
<dbReference type="PANTHER" id="PTHR43133">
    <property type="entry name" value="RNA POLYMERASE ECF-TYPE SIGMA FACTO"/>
    <property type="match status" value="1"/>
</dbReference>
<evidence type="ECO:0000256" key="4">
    <source>
        <dbReference type="ARBA" id="ARBA00023163"/>
    </source>
</evidence>
<dbReference type="Proteomes" id="UP000218767">
    <property type="component" value="Unassembled WGS sequence"/>
</dbReference>
<sequence>MQNMKMNAGTLWEQFHGELYGFLITRVNSDATAQDILQSAFLRAHKQLTAGNIPEQPRAWLYQIARNLIVDSHRRAGRQQSLADKVAAEPTSAELADNEGDAFSLVARMLPMFIEQLDAPYRDALQMTELEGLTQGEAAASSGISLSGMKSRIQRGRKKVYDSLEQCCAFELDARGHMIACVSRTRTSDCC</sequence>
<dbReference type="CDD" id="cd06171">
    <property type="entry name" value="Sigma70_r4"/>
    <property type="match status" value="1"/>
</dbReference>
<dbReference type="Pfam" id="PF04542">
    <property type="entry name" value="Sigma70_r2"/>
    <property type="match status" value="1"/>
</dbReference>
<feature type="domain" description="RNA polymerase sigma factor 70 region 4 type 2" evidence="6">
    <location>
        <begin position="109"/>
        <end position="159"/>
    </location>
</feature>
<evidence type="ECO:0000256" key="1">
    <source>
        <dbReference type="ARBA" id="ARBA00010641"/>
    </source>
</evidence>
<dbReference type="SUPFAM" id="SSF88659">
    <property type="entry name" value="Sigma3 and sigma4 domains of RNA polymerase sigma factors"/>
    <property type="match status" value="1"/>
</dbReference>
<keyword evidence="2" id="KW-0805">Transcription regulation</keyword>
<name>A0A2A4X6W5_9GAMM</name>
<dbReference type="InterPro" id="IPR013325">
    <property type="entry name" value="RNA_pol_sigma_r2"/>
</dbReference>
<dbReference type="InterPro" id="IPR013249">
    <property type="entry name" value="RNA_pol_sigma70_r4_t2"/>
</dbReference>
<feature type="domain" description="RNA polymerase sigma-70 region 2" evidence="5">
    <location>
        <begin position="11"/>
        <end position="78"/>
    </location>
</feature>
<dbReference type="EMBL" id="NVUL01000041">
    <property type="protein sequence ID" value="PCI77859.1"/>
    <property type="molecule type" value="Genomic_DNA"/>
</dbReference>
<dbReference type="GO" id="GO:0003677">
    <property type="term" value="F:DNA binding"/>
    <property type="evidence" value="ECO:0007669"/>
    <property type="project" value="InterPro"/>
</dbReference>
<dbReference type="NCBIfam" id="TIGR02937">
    <property type="entry name" value="sigma70-ECF"/>
    <property type="match status" value="1"/>
</dbReference>
<dbReference type="GO" id="GO:0006352">
    <property type="term" value="P:DNA-templated transcription initiation"/>
    <property type="evidence" value="ECO:0007669"/>
    <property type="project" value="InterPro"/>
</dbReference>
<dbReference type="InterPro" id="IPR007627">
    <property type="entry name" value="RNA_pol_sigma70_r2"/>
</dbReference>
<dbReference type="AlphaFoldDB" id="A0A2A4X6W5"/>
<accession>A0A2A4X6W5</accession>
<evidence type="ECO:0000313" key="8">
    <source>
        <dbReference type="Proteomes" id="UP000218767"/>
    </source>
</evidence>
<protein>
    <submittedName>
        <fullName evidence="7">RNA polymerase subunit sigma-70</fullName>
    </submittedName>
</protein>
<keyword evidence="3" id="KW-0731">Sigma factor</keyword>
<dbReference type="Gene3D" id="1.10.1740.10">
    <property type="match status" value="1"/>
</dbReference>
<reference evidence="8" key="1">
    <citation type="submission" date="2017-08" db="EMBL/GenBank/DDBJ databases">
        <title>A dynamic microbial community with high functional redundancy inhabits the cold, oxic subseafloor aquifer.</title>
        <authorList>
            <person name="Tully B.J."/>
            <person name="Wheat C.G."/>
            <person name="Glazer B.T."/>
            <person name="Huber J.A."/>
        </authorList>
    </citation>
    <scope>NUCLEOTIDE SEQUENCE [LARGE SCALE GENOMIC DNA]</scope>
</reference>
<dbReference type="Pfam" id="PF08281">
    <property type="entry name" value="Sigma70_r4_2"/>
    <property type="match status" value="1"/>
</dbReference>
<dbReference type="SUPFAM" id="SSF88946">
    <property type="entry name" value="Sigma2 domain of RNA polymerase sigma factors"/>
    <property type="match status" value="1"/>
</dbReference>
<dbReference type="GO" id="GO:0016987">
    <property type="term" value="F:sigma factor activity"/>
    <property type="evidence" value="ECO:0007669"/>
    <property type="project" value="UniProtKB-KW"/>
</dbReference>
<dbReference type="PANTHER" id="PTHR43133:SF62">
    <property type="entry name" value="RNA POLYMERASE SIGMA FACTOR SIGZ"/>
    <property type="match status" value="1"/>
</dbReference>
<proteinExistence type="inferred from homology"/>
<evidence type="ECO:0000256" key="2">
    <source>
        <dbReference type="ARBA" id="ARBA00023015"/>
    </source>
</evidence>
<organism evidence="7 8">
    <name type="scientific">SAR86 cluster bacterium</name>
    <dbReference type="NCBI Taxonomy" id="2030880"/>
    <lineage>
        <taxon>Bacteria</taxon>
        <taxon>Pseudomonadati</taxon>
        <taxon>Pseudomonadota</taxon>
        <taxon>Gammaproteobacteria</taxon>
        <taxon>SAR86 cluster</taxon>
    </lineage>
</organism>
<dbReference type="InterPro" id="IPR013324">
    <property type="entry name" value="RNA_pol_sigma_r3/r4-like"/>
</dbReference>
<evidence type="ECO:0000259" key="6">
    <source>
        <dbReference type="Pfam" id="PF08281"/>
    </source>
</evidence>
<dbReference type="Gene3D" id="1.10.10.10">
    <property type="entry name" value="Winged helix-like DNA-binding domain superfamily/Winged helix DNA-binding domain"/>
    <property type="match status" value="1"/>
</dbReference>
<evidence type="ECO:0000259" key="5">
    <source>
        <dbReference type="Pfam" id="PF04542"/>
    </source>
</evidence>
<dbReference type="InterPro" id="IPR036388">
    <property type="entry name" value="WH-like_DNA-bd_sf"/>
</dbReference>
<comment type="similarity">
    <text evidence="1">Belongs to the sigma-70 factor family. ECF subfamily.</text>
</comment>
<dbReference type="InterPro" id="IPR039425">
    <property type="entry name" value="RNA_pol_sigma-70-like"/>
</dbReference>